<dbReference type="InterPro" id="IPR029071">
    <property type="entry name" value="Ubiquitin-like_domsf"/>
</dbReference>
<dbReference type="InterPro" id="IPR036249">
    <property type="entry name" value="Thioredoxin-like_sf"/>
</dbReference>
<gene>
    <name evidence="3" type="primary">ubx2</name>
    <name evidence="3" type="ORF">LTR97_010225</name>
</gene>
<comment type="caution">
    <text evidence="3">The sequence shown here is derived from an EMBL/GenBank/DDBJ whole genome shotgun (WGS) entry which is preliminary data.</text>
</comment>
<feature type="compositionally biased region" description="Polar residues" evidence="1">
    <location>
        <begin position="462"/>
        <end position="484"/>
    </location>
</feature>
<dbReference type="PANTHER" id="PTHR23322:SF6">
    <property type="entry name" value="UBX DOMAIN-CONTAINING PROTEIN 7"/>
    <property type="match status" value="1"/>
</dbReference>
<dbReference type="SMART" id="SM00594">
    <property type="entry name" value="UAS"/>
    <property type="match status" value="1"/>
</dbReference>
<reference evidence="3" key="1">
    <citation type="submission" date="2023-08" db="EMBL/GenBank/DDBJ databases">
        <title>Black Yeasts Isolated from many extreme environments.</title>
        <authorList>
            <person name="Coleine C."/>
            <person name="Stajich J.E."/>
            <person name="Selbmann L."/>
        </authorList>
    </citation>
    <scope>NUCLEOTIDE SEQUENCE</scope>
    <source>
        <strain evidence="3">CCFEE 5810</strain>
    </source>
</reference>
<dbReference type="Proteomes" id="UP001310594">
    <property type="component" value="Unassembled WGS sequence"/>
</dbReference>
<evidence type="ECO:0000313" key="3">
    <source>
        <dbReference type="EMBL" id="KAK5693656.1"/>
    </source>
</evidence>
<dbReference type="CDD" id="cd14273">
    <property type="entry name" value="UBA_TAP-C_like"/>
    <property type="match status" value="1"/>
</dbReference>
<dbReference type="Gene3D" id="3.10.20.90">
    <property type="entry name" value="Phosphatidylinositol 3-kinase Catalytic Subunit, Chain A, domain 1"/>
    <property type="match status" value="1"/>
</dbReference>
<dbReference type="GO" id="GO:0043130">
    <property type="term" value="F:ubiquitin binding"/>
    <property type="evidence" value="ECO:0007669"/>
    <property type="project" value="TreeGrafter"/>
</dbReference>
<evidence type="ECO:0000259" key="2">
    <source>
        <dbReference type="PROSITE" id="PS50033"/>
    </source>
</evidence>
<dbReference type="GO" id="GO:0005634">
    <property type="term" value="C:nucleus"/>
    <property type="evidence" value="ECO:0007669"/>
    <property type="project" value="TreeGrafter"/>
</dbReference>
<dbReference type="EC" id="1.1.1.8" evidence="3"/>
<protein>
    <submittedName>
        <fullName evidence="3">UBX domain protein Ubx2</fullName>
        <ecNumber evidence="3">1.1.1.8</ecNumber>
    </submittedName>
</protein>
<dbReference type="InterPro" id="IPR050730">
    <property type="entry name" value="UBX_domain-protein"/>
</dbReference>
<evidence type="ECO:0000313" key="4">
    <source>
        <dbReference type="Proteomes" id="UP001310594"/>
    </source>
</evidence>
<dbReference type="InterPro" id="IPR009060">
    <property type="entry name" value="UBA-like_sf"/>
</dbReference>
<feature type="region of interest" description="Disordered" evidence="1">
    <location>
        <begin position="45"/>
        <end position="97"/>
    </location>
</feature>
<dbReference type="SUPFAM" id="SSF52833">
    <property type="entry name" value="Thioredoxin-like"/>
    <property type="match status" value="1"/>
</dbReference>
<dbReference type="GO" id="GO:0141152">
    <property type="term" value="F:glycerol-3-phosphate dehydrogenase (NAD+) activity"/>
    <property type="evidence" value="ECO:0007669"/>
    <property type="project" value="UniProtKB-EC"/>
</dbReference>
<dbReference type="GO" id="GO:0043161">
    <property type="term" value="P:proteasome-mediated ubiquitin-dependent protein catabolic process"/>
    <property type="evidence" value="ECO:0007669"/>
    <property type="project" value="TreeGrafter"/>
</dbReference>
<accession>A0AAN7VZ30</accession>
<keyword evidence="3" id="KW-0560">Oxidoreductase</keyword>
<proteinExistence type="predicted"/>
<feature type="compositionally biased region" description="Acidic residues" evidence="1">
    <location>
        <begin position="66"/>
        <end position="80"/>
    </location>
</feature>
<dbReference type="SUPFAM" id="SSF54236">
    <property type="entry name" value="Ubiquitin-like"/>
    <property type="match status" value="1"/>
</dbReference>
<dbReference type="Pfam" id="PF13899">
    <property type="entry name" value="Thioredoxin_7"/>
    <property type="match status" value="1"/>
</dbReference>
<feature type="region of interest" description="Disordered" evidence="1">
    <location>
        <begin position="400"/>
        <end position="484"/>
    </location>
</feature>
<dbReference type="SUPFAM" id="SSF46934">
    <property type="entry name" value="UBA-like"/>
    <property type="match status" value="1"/>
</dbReference>
<dbReference type="InterPro" id="IPR001012">
    <property type="entry name" value="UBX_dom"/>
</dbReference>
<dbReference type="PANTHER" id="PTHR23322">
    <property type="entry name" value="FAS-ASSOCIATED PROTEIN"/>
    <property type="match status" value="1"/>
</dbReference>
<organism evidence="3 4">
    <name type="scientific">Elasticomyces elasticus</name>
    <dbReference type="NCBI Taxonomy" id="574655"/>
    <lineage>
        <taxon>Eukaryota</taxon>
        <taxon>Fungi</taxon>
        <taxon>Dikarya</taxon>
        <taxon>Ascomycota</taxon>
        <taxon>Pezizomycotina</taxon>
        <taxon>Dothideomycetes</taxon>
        <taxon>Dothideomycetidae</taxon>
        <taxon>Mycosphaerellales</taxon>
        <taxon>Teratosphaeriaceae</taxon>
        <taxon>Elasticomyces</taxon>
    </lineage>
</organism>
<dbReference type="Gene3D" id="1.10.8.10">
    <property type="entry name" value="DNA helicase RuvA subunit, C-terminal domain"/>
    <property type="match status" value="1"/>
</dbReference>
<dbReference type="PROSITE" id="PS50033">
    <property type="entry name" value="UBX"/>
    <property type="match status" value="1"/>
</dbReference>
<dbReference type="Gene3D" id="3.40.30.10">
    <property type="entry name" value="Glutaredoxin"/>
    <property type="match status" value="1"/>
</dbReference>
<dbReference type="CDD" id="cd02958">
    <property type="entry name" value="UAS"/>
    <property type="match status" value="1"/>
</dbReference>
<dbReference type="InterPro" id="IPR006577">
    <property type="entry name" value="UAS"/>
</dbReference>
<feature type="compositionally biased region" description="Low complexity" evidence="1">
    <location>
        <begin position="47"/>
        <end position="60"/>
    </location>
</feature>
<dbReference type="CDD" id="cd01767">
    <property type="entry name" value="UBX"/>
    <property type="match status" value="1"/>
</dbReference>
<evidence type="ECO:0000256" key="1">
    <source>
        <dbReference type="SAM" id="MobiDB-lite"/>
    </source>
</evidence>
<dbReference type="SMART" id="SM00166">
    <property type="entry name" value="UBX"/>
    <property type="match status" value="1"/>
</dbReference>
<name>A0AAN7VZ30_9PEZI</name>
<feature type="region of interest" description="Disordered" evidence="1">
    <location>
        <begin position="110"/>
        <end position="130"/>
    </location>
</feature>
<feature type="compositionally biased region" description="Gly residues" evidence="1">
    <location>
        <begin position="113"/>
        <end position="125"/>
    </location>
</feature>
<dbReference type="Pfam" id="PF00789">
    <property type="entry name" value="UBX"/>
    <property type="match status" value="1"/>
</dbReference>
<feature type="domain" description="UBX" evidence="2">
    <location>
        <begin position="491"/>
        <end position="555"/>
    </location>
</feature>
<dbReference type="Pfam" id="PF14555">
    <property type="entry name" value="UBA_4"/>
    <property type="match status" value="1"/>
</dbReference>
<dbReference type="EMBL" id="JAVRQU010000017">
    <property type="protein sequence ID" value="KAK5693656.1"/>
    <property type="molecule type" value="Genomic_DNA"/>
</dbReference>
<sequence>MDEQISTFVAFTDATPAQAQQYLALTDGNVEQAVELFFSNPDLGATAAAPAPSRQQQSSRDNPINLDDDDEGDDFADDDVQMTGSGTAAQPGHSVEDDEAMARRLQEEMYGSAGSGGGRGMGGMGDDVDAEGVRAPMARTTETLVGPDADFMGGGGGGDMNAAVFEQLARRQRQAGFGSRGGRGGQASGIFNQAHSSSIWASDDPSNPEIHRSVLSRATGGASDTSAKSNLLAELFKPPIDLICRLPWSEAREEGKETEKWLLVNVQDPSIFDCQVLNRDIWKNTQIRDTINEHFLFLQYNKGNPAGQEYIQYYFAQMRDDENAYPHIAIVDPRTGEQVKTWSGSPAPKPADFLMDLHEFLDRYSLSMERKNPVQSKRKEKKKDVAAMSEEEMLEMALQNSMGGGGGASKEEEDPDALTKPSTNGKGKEAADAMDTSDMGDSNGADTAQPASGTLAKKEQDTPFSRISATSPHTEPTSTGPETTRIQFRYSGGRVVRRFDLSDTVRVVYEWLKSSPVEGKEGQAFELVAMGKNLTESLETPISEAGLKNGTVMVEFVDGEEE</sequence>
<dbReference type="AlphaFoldDB" id="A0AAN7VZ30"/>